<dbReference type="STRING" id="1157616.A0A1Z5SLX7"/>
<evidence type="ECO:0008006" key="11">
    <source>
        <dbReference type="Google" id="ProtNLM"/>
    </source>
</evidence>
<keyword evidence="6" id="KW-0408">Iron</keyword>
<dbReference type="GO" id="GO:0004497">
    <property type="term" value="F:monooxygenase activity"/>
    <property type="evidence" value="ECO:0007669"/>
    <property type="project" value="UniProtKB-KW"/>
</dbReference>
<dbReference type="Proteomes" id="UP000194280">
    <property type="component" value="Unassembled WGS sequence"/>
</dbReference>
<dbReference type="GO" id="GO:0020037">
    <property type="term" value="F:heme binding"/>
    <property type="evidence" value="ECO:0007669"/>
    <property type="project" value="InterPro"/>
</dbReference>
<feature type="non-terminal residue" evidence="9">
    <location>
        <position position="167"/>
    </location>
</feature>
<keyword evidence="7" id="KW-0503">Monooxygenase</keyword>
<evidence type="ECO:0000313" key="9">
    <source>
        <dbReference type="EMBL" id="OTA20267.1"/>
    </source>
</evidence>
<evidence type="ECO:0000256" key="3">
    <source>
        <dbReference type="ARBA" id="ARBA00022617"/>
    </source>
</evidence>
<evidence type="ECO:0000256" key="4">
    <source>
        <dbReference type="ARBA" id="ARBA00022723"/>
    </source>
</evidence>
<name>A0A1Z5SLX7_HORWE</name>
<evidence type="ECO:0000256" key="8">
    <source>
        <dbReference type="SAM" id="Phobius"/>
    </source>
</evidence>
<keyword evidence="8" id="KW-0812">Transmembrane</keyword>
<dbReference type="VEuPathDB" id="FungiDB:BTJ68_14927"/>
<evidence type="ECO:0000256" key="5">
    <source>
        <dbReference type="ARBA" id="ARBA00023002"/>
    </source>
</evidence>
<dbReference type="AlphaFoldDB" id="A0A1Z5SLX7"/>
<dbReference type="OrthoDB" id="1470350at2759"/>
<comment type="cofactor">
    <cofactor evidence="1">
        <name>heme</name>
        <dbReference type="ChEBI" id="CHEBI:30413"/>
    </cofactor>
</comment>
<dbReference type="InParanoid" id="A0A1Z5SLX7"/>
<keyword evidence="4" id="KW-0479">Metal-binding</keyword>
<evidence type="ECO:0000256" key="1">
    <source>
        <dbReference type="ARBA" id="ARBA00001971"/>
    </source>
</evidence>
<sequence length="167" mass="19197">MAIANLPEVSYPHLVLTTGLVAITYLLSVVVYRLYFHPLAKYPGPFWARLSVIREVWNHVQIPPDAVLVNTPTAFKTIFGPRGNVKKSDDYYRVWPKTIDVKSTWNVTDVHEHARKRRVLNHAFSEKALRSAEPSVHSNVDRWLDLFQEQGDNGAKSFNMAHKINYL</sequence>
<gene>
    <name evidence="9" type="ORF">BTJ68_14927</name>
</gene>
<keyword evidence="10" id="KW-1185">Reference proteome</keyword>
<dbReference type="GO" id="GO:0016705">
    <property type="term" value="F:oxidoreductase activity, acting on paired donors, with incorporation or reduction of molecular oxygen"/>
    <property type="evidence" value="ECO:0007669"/>
    <property type="project" value="InterPro"/>
</dbReference>
<protein>
    <recommendedName>
        <fullName evidence="11">Isotrichodermin C-15 hydroxylase</fullName>
    </recommendedName>
</protein>
<dbReference type="SUPFAM" id="SSF48264">
    <property type="entry name" value="Cytochrome P450"/>
    <property type="match status" value="1"/>
</dbReference>
<dbReference type="EMBL" id="MUNK01000444">
    <property type="protein sequence ID" value="OTA20267.1"/>
    <property type="molecule type" value="Genomic_DNA"/>
</dbReference>
<dbReference type="Gene3D" id="1.10.630.10">
    <property type="entry name" value="Cytochrome P450"/>
    <property type="match status" value="1"/>
</dbReference>
<feature type="transmembrane region" description="Helical" evidence="8">
    <location>
        <begin position="14"/>
        <end position="35"/>
    </location>
</feature>
<proteinExistence type="inferred from homology"/>
<dbReference type="InterPro" id="IPR050121">
    <property type="entry name" value="Cytochrome_P450_monoxygenase"/>
</dbReference>
<keyword evidence="3" id="KW-0349">Heme</keyword>
<organism evidence="9 10">
    <name type="scientific">Hortaea werneckii EXF-2000</name>
    <dbReference type="NCBI Taxonomy" id="1157616"/>
    <lineage>
        <taxon>Eukaryota</taxon>
        <taxon>Fungi</taxon>
        <taxon>Dikarya</taxon>
        <taxon>Ascomycota</taxon>
        <taxon>Pezizomycotina</taxon>
        <taxon>Dothideomycetes</taxon>
        <taxon>Dothideomycetidae</taxon>
        <taxon>Mycosphaerellales</taxon>
        <taxon>Teratosphaeriaceae</taxon>
        <taxon>Hortaea</taxon>
    </lineage>
</organism>
<dbReference type="GO" id="GO:0005506">
    <property type="term" value="F:iron ion binding"/>
    <property type="evidence" value="ECO:0007669"/>
    <property type="project" value="InterPro"/>
</dbReference>
<dbReference type="InterPro" id="IPR036396">
    <property type="entry name" value="Cyt_P450_sf"/>
</dbReference>
<evidence type="ECO:0000256" key="7">
    <source>
        <dbReference type="ARBA" id="ARBA00023033"/>
    </source>
</evidence>
<evidence type="ECO:0000256" key="6">
    <source>
        <dbReference type="ARBA" id="ARBA00023004"/>
    </source>
</evidence>
<evidence type="ECO:0000256" key="2">
    <source>
        <dbReference type="ARBA" id="ARBA00010617"/>
    </source>
</evidence>
<keyword evidence="8" id="KW-1133">Transmembrane helix</keyword>
<dbReference type="PANTHER" id="PTHR24305:SF237">
    <property type="entry name" value="CYTOCHROME P450 MONOOXYGENASE ATNE-RELATED"/>
    <property type="match status" value="1"/>
</dbReference>
<keyword evidence="5" id="KW-0560">Oxidoreductase</keyword>
<comment type="similarity">
    <text evidence="2">Belongs to the cytochrome P450 family.</text>
</comment>
<comment type="caution">
    <text evidence="9">The sequence shown here is derived from an EMBL/GenBank/DDBJ whole genome shotgun (WGS) entry which is preliminary data.</text>
</comment>
<reference evidence="9 10" key="1">
    <citation type="submission" date="2017-01" db="EMBL/GenBank/DDBJ databases">
        <title>The recent genome duplication of the halophilic yeast Hortaea werneckii: insights from long-read sequencing.</title>
        <authorList>
            <person name="Sinha S."/>
            <person name="Flibotte S."/>
            <person name="Neira M."/>
            <person name="Lenassi M."/>
            <person name="Gostincar C."/>
            <person name="Stajich J.E."/>
            <person name="Nislow C.E."/>
        </authorList>
    </citation>
    <scope>NUCLEOTIDE SEQUENCE [LARGE SCALE GENOMIC DNA]</scope>
    <source>
        <strain evidence="9 10">EXF-2000</strain>
    </source>
</reference>
<evidence type="ECO:0000313" key="10">
    <source>
        <dbReference type="Proteomes" id="UP000194280"/>
    </source>
</evidence>
<accession>A0A1Z5SLX7</accession>
<keyword evidence="8" id="KW-0472">Membrane</keyword>
<dbReference type="PANTHER" id="PTHR24305">
    <property type="entry name" value="CYTOCHROME P450"/>
    <property type="match status" value="1"/>
</dbReference>